<name>A0A2P2QSU6_RHIMU</name>
<dbReference type="EMBL" id="GGEC01089606">
    <property type="protein sequence ID" value="MBX70090.1"/>
    <property type="molecule type" value="Transcribed_RNA"/>
</dbReference>
<organism evidence="1">
    <name type="scientific">Rhizophora mucronata</name>
    <name type="common">Asiatic mangrove</name>
    <dbReference type="NCBI Taxonomy" id="61149"/>
    <lineage>
        <taxon>Eukaryota</taxon>
        <taxon>Viridiplantae</taxon>
        <taxon>Streptophyta</taxon>
        <taxon>Embryophyta</taxon>
        <taxon>Tracheophyta</taxon>
        <taxon>Spermatophyta</taxon>
        <taxon>Magnoliopsida</taxon>
        <taxon>eudicotyledons</taxon>
        <taxon>Gunneridae</taxon>
        <taxon>Pentapetalae</taxon>
        <taxon>rosids</taxon>
        <taxon>fabids</taxon>
        <taxon>Malpighiales</taxon>
        <taxon>Rhizophoraceae</taxon>
        <taxon>Rhizophora</taxon>
    </lineage>
</organism>
<dbReference type="AlphaFoldDB" id="A0A2P2QSU6"/>
<reference evidence="1" key="1">
    <citation type="submission" date="2018-02" db="EMBL/GenBank/DDBJ databases">
        <title>Rhizophora mucronata_Transcriptome.</title>
        <authorList>
            <person name="Meera S.P."/>
            <person name="Sreeshan A."/>
            <person name="Augustine A."/>
        </authorList>
    </citation>
    <scope>NUCLEOTIDE SEQUENCE</scope>
    <source>
        <tissue evidence="1">Leaf</tissue>
    </source>
</reference>
<accession>A0A2P2QSU6</accession>
<protein>
    <submittedName>
        <fullName evidence="1">Uncharacterized protein</fullName>
    </submittedName>
</protein>
<proteinExistence type="predicted"/>
<evidence type="ECO:0000313" key="1">
    <source>
        <dbReference type="EMBL" id="MBX70090.1"/>
    </source>
</evidence>
<sequence length="36" mass="4164">MRLCKYVILTVILSQPAYQLLIRILIYSLSSFSTCI</sequence>